<dbReference type="AlphaFoldDB" id="A0AAW8NGI8"/>
<dbReference type="SUPFAM" id="SSF46785">
    <property type="entry name" value="Winged helix' DNA-binding domain"/>
    <property type="match status" value="1"/>
</dbReference>
<dbReference type="GO" id="GO:0003700">
    <property type="term" value="F:DNA-binding transcription factor activity"/>
    <property type="evidence" value="ECO:0007669"/>
    <property type="project" value="InterPro"/>
</dbReference>
<comment type="similarity">
    <text evidence="1">Belongs to the LysR transcriptional regulatory family.</text>
</comment>
<dbReference type="PANTHER" id="PTHR30126">
    <property type="entry name" value="HTH-TYPE TRANSCRIPTIONAL REGULATOR"/>
    <property type="match status" value="1"/>
</dbReference>
<evidence type="ECO:0000256" key="2">
    <source>
        <dbReference type="ARBA" id="ARBA00023015"/>
    </source>
</evidence>
<evidence type="ECO:0000259" key="5">
    <source>
        <dbReference type="PROSITE" id="PS50931"/>
    </source>
</evidence>
<dbReference type="SUPFAM" id="SSF53850">
    <property type="entry name" value="Periplasmic binding protein-like II"/>
    <property type="match status" value="1"/>
</dbReference>
<reference evidence="7 9" key="1">
    <citation type="journal article" date="2022" name="bioRxiv">
        <title>Prophages regulate Shewanella fidelis 3313 motility and biofilm formation: implications for gut colonization dynamics in Ciona robusta.</title>
        <authorList>
            <person name="Natarajan O."/>
            <person name="Gibboney S.L."/>
            <person name="Young M.N."/>
            <person name="Lim S.J."/>
            <person name="Pluta N."/>
            <person name="Atkinson C.G."/>
            <person name="Leigh B.A."/>
            <person name="Liberti A."/>
            <person name="Kees E.D."/>
            <person name="Breitbart M."/>
            <person name="Gralnick J.A."/>
            <person name="Dishaw L.J."/>
        </authorList>
    </citation>
    <scope>NUCLEOTIDE SEQUENCE [LARGE SCALE GENOMIC DNA]</scope>
    <source>
        <strain evidence="7 9">JG4066</strain>
    </source>
</reference>
<organism evidence="6 8">
    <name type="scientific">Shewanella fidelis</name>
    <dbReference type="NCBI Taxonomy" id="173509"/>
    <lineage>
        <taxon>Bacteria</taxon>
        <taxon>Pseudomonadati</taxon>
        <taxon>Pseudomonadota</taxon>
        <taxon>Gammaproteobacteria</taxon>
        <taxon>Alteromonadales</taxon>
        <taxon>Shewanellaceae</taxon>
        <taxon>Shewanella</taxon>
    </lineage>
</organism>
<sequence length="291" mass="32490">MYNLEQLKMFVLSAKLGSFSACAKKIGKVQSAVSQGIANLEIDLNVQLFDRSTRKPKLTAEGQHLLAFAEATLQQIHELESASIALNREQETQITIVLDDGLQLPSLYATIDLFAQQFPATSLHTFFAASADIADLINHGHADIGLMYSDTSFIKDIELCYIGSVPFVAVVSPEHPLSSFTSLSASQLMLHRQLMIKGLYHNQCQFTPFSPSVWWTNDYRTLKQYVKQGLGWGYLPKHMIDKELTSGQLHSLPVNFDHKPWSIPVERVTPKNRVIGPACSWLTKALTTLLD</sequence>
<keyword evidence="9" id="KW-1185">Reference proteome</keyword>
<dbReference type="Proteomes" id="UP001259340">
    <property type="component" value="Unassembled WGS sequence"/>
</dbReference>
<keyword evidence="4" id="KW-0804">Transcription</keyword>
<reference evidence="6" key="2">
    <citation type="submission" date="2022-11" db="EMBL/GenBank/DDBJ databases">
        <title>Prophages regulate Shewanella fidelis motility and biofilm formation: implications for gut colonization dynamics in Ciona robusta.</title>
        <authorList>
            <person name="Natarajan O."/>
            <person name="Gibboney S.L."/>
            <person name="Young M.N."/>
            <person name="Lim S.J."/>
            <person name="Pluta N."/>
            <person name="Atkinson C.G.F."/>
            <person name="Leigh B.A."/>
            <person name="Liberti A."/>
            <person name="Kees E."/>
            <person name="Breitbart M."/>
            <person name="Gralnick J."/>
            <person name="Dishaw L.J."/>
        </authorList>
    </citation>
    <scope>NUCLEOTIDE SEQUENCE</scope>
    <source>
        <strain evidence="6">3313</strain>
    </source>
</reference>
<keyword evidence="3" id="KW-0238">DNA-binding</keyword>
<dbReference type="Pfam" id="PF00126">
    <property type="entry name" value="HTH_1"/>
    <property type="match status" value="1"/>
</dbReference>
<evidence type="ECO:0000313" key="6">
    <source>
        <dbReference type="EMBL" id="MDR8522467.1"/>
    </source>
</evidence>
<evidence type="ECO:0000256" key="3">
    <source>
        <dbReference type="ARBA" id="ARBA00023125"/>
    </source>
</evidence>
<gene>
    <name evidence="6" type="ORF">OS133_01985</name>
    <name evidence="7" type="ORF">OS134_15420</name>
</gene>
<evidence type="ECO:0000313" key="9">
    <source>
        <dbReference type="Proteomes" id="UP001271263"/>
    </source>
</evidence>
<dbReference type="EMBL" id="JAPMLE010000001">
    <property type="protein sequence ID" value="MDR8522467.1"/>
    <property type="molecule type" value="Genomic_DNA"/>
</dbReference>
<evidence type="ECO:0000313" key="8">
    <source>
        <dbReference type="Proteomes" id="UP001259340"/>
    </source>
</evidence>
<accession>A0AAW8NGI8</accession>
<comment type="caution">
    <text evidence="6">The sequence shown here is derived from an EMBL/GenBank/DDBJ whole genome shotgun (WGS) entry which is preliminary data.</text>
</comment>
<protein>
    <submittedName>
        <fullName evidence="6">LysR family transcriptional regulator</fullName>
    </submittedName>
</protein>
<dbReference type="InterPro" id="IPR036390">
    <property type="entry name" value="WH_DNA-bd_sf"/>
</dbReference>
<dbReference type="Gene3D" id="3.40.190.290">
    <property type="match status" value="1"/>
</dbReference>
<dbReference type="InterPro" id="IPR005119">
    <property type="entry name" value="LysR_subst-bd"/>
</dbReference>
<dbReference type="InterPro" id="IPR000847">
    <property type="entry name" value="LysR_HTH_N"/>
</dbReference>
<evidence type="ECO:0000256" key="1">
    <source>
        <dbReference type="ARBA" id="ARBA00009437"/>
    </source>
</evidence>
<evidence type="ECO:0000256" key="4">
    <source>
        <dbReference type="ARBA" id="ARBA00023163"/>
    </source>
</evidence>
<dbReference type="RefSeq" id="WP_310653819.1">
    <property type="nucleotide sequence ID" value="NZ_JAPMLA010000007.1"/>
</dbReference>
<keyword evidence="2" id="KW-0805">Transcription regulation</keyword>
<dbReference type="InterPro" id="IPR036388">
    <property type="entry name" value="WH-like_DNA-bd_sf"/>
</dbReference>
<dbReference type="EMBL" id="JAPMLD010000007">
    <property type="protein sequence ID" value="MDW4825459.1"/>
    <property type="molecule type" value="Genomic_DNA"/>
</dbReference>
<dbReference type="GO" id="GO:0000976">
    <property type="term" value="F:transcription cis-regulatory region binding"/>
    <property type="evidence" value="ECO:0007669"/>
    <property type="project" value="TreeGrafter"/>
</dbReference>
<dbReference type="Gene3D" id="1.10.10.10">
    <property type="entry name" value="Winged helix-like DNA-binding domain superfamily/Winged helix DNA-binding domain"/>
    <property type="match status" value="1"/>
</dbReference>
<evidence type="ECO:0000313" key="7">
    <source>
        <dbReference type="EMBL" id="MDW4825459.1"/>
    </source>
</evidence>
<dbReference type="Proteomes" id="UP001271263">
    <property type="component" value="Unassembled WGS sequence"/>
</dbReference>
<dbReference type="FunFam" id="1.10.10.10:FF:000001">
    <property type="entry name" value="LysR family transcriptional regulator"/>
    <property type="match status" value="1"/>
</dbReference>
<feature type="domain" description="HTH lysR-type" evidence="5">
    <location>
        <begin position="1"/>
        <end position="59"/>
    </location>
</feature>
<dbReference type="CDD" id="cd05466">
    <property type="entry name" value="PBP2_LTTR_substrate"/>
    <property type="match status" value="1"/>
</dbReference>
<name>A0AAW8NGI8_9GAMM</name>
<dbReference type="Pfam" id="PF03466">
    <property type="entry name" value="LysR_substrate"/>
    <property type="match status" value="1"/>
</dbReference>
<proteinExistence type="inferred from homology"/>
<dbReference type="PANTHER" id="PTHR30126:SF91">
    <property type="entry name" value="LYSR FAMILY TRANSCRIPTIONAL REGULATOR"/>
    <property type="match status" value="1"/>
</dbReference>
<dbReference type="PROSITE" id="PS50931">
    <property type="entry name" value="HTH_LYSR"/>
    <property type="match status" value="1"/>
</dbReference>